<reference evidence="2" key="1">
    <citation type="journal article" date="2023" name="Front. Plant Sci.">
        <title>Chromosomal-level genome assembly of Melastoma candidum provides insights into trichome evolution.</title>
        <authorList>
            <person name="Zhong Y."/>
            <person name="Wu W."/>
            <person name="Sun C."/>
            <person name="Zou P."/>
            <person name="Liu Y."/>
            <person name="Dai S."/>
            <person name="Zhou R."/>
        </authorList>
    </citation>
    <scope>NUCLEOTIDE SEQUENCE [LARGE SCALE GENOMIC DNA]</scope>
</reference>
<comment type="caution">
    <text evidence="1">The sequence shown here is derived from an EMBL/GenBank/DDBJ whole genome shotgun (WGS) entry which is preliminary data.</text>
</comment>
<name>A0ACB9QKI6_9MYRT</name>
<organism evidence="1 2">
    <name type="scientific">Melastoma candidum</name>
    <dbReference type="NCBI Taxonomy" id="119954"/>
    <lineage>
        <taxon>Eukaryota</taxon>
        <taxon>Viridiplantae</taxon>
        <taxon>Streptophyta</taxon>
        <taxon>Embryophyta</taxon>
        <taxon>Tracheophyta</taxon>
        <taxon>Spermatophyta</taxon>
        <taxon>Magnoliopsida</taxon>
        <taxon>eudicotyledons</taxon>
        <taxon>Gunneridae</taxon>
        <taxon>Pentapetalae</taxon>
        <taxon>rosids</taxon>
        <taxon>malvids</taxon>
        <taxon>Myrtales</taxon>
        <taxon>Melastomataceae</taxon>
        <taxon>Melastomatoideae</taxon>
        <taxon>Melastomateae</taxon>
        <taxon>Melastoma</taxon>
    </lineage>
</organism>
<keyword evidence="2" id="KW-1185">Reference proteome</keyword>
<evidence type="ECO:0000313" key="2">
    <source>
        <dbReference type="Proteomes" id="UP001057402"/>
    </source>
</evidence>
<evidence type="ECO:0000313" key="1">
    <source>
        <dbReference type="EMBL" id="KAI4365810.1"/>
    </source>
</evidence>
<accession>A0ACB9QKI6</accession>
<proteinExistence type="predicted"/>
<protein>
    <submittedName>
        <fullName evidence="1">Uncharacterized protein</fullName>
    </submittedName>
</protein>
<dbReference type="Proteomes" id="UP001057402">
    <property type="component" value="Chromosome 6"/>
</dbReference>
<dbReference type="EMBL" id="CM042885">
    <property type="protein sequence ID" value="KAI4365810.1"/>
    <property type="molecule type" value="Genomic_DNA"/>
</dbReference>
<gene>
    <name evidence="1" type="ORF">MLD38_021765</name>
</gene>
<sequence length="76" mass="8706">MRTLYILSDNSGICSNDLHPEMSKYCNPVKFSSPVRLVRSSVSRMAKCSKDFMGEKSDRFLNCIPRYPDTLRISVL</sequence>